<gene>
    <name evidence="2" type="ORF">CLODIP_2_CD07333</name>
</gene>
<accession>A0A8S1CLJ7</accession>
<feature type="region of interest" description="Disordered" evidence="1">
    <location>
        <begin position="196"/>
        <end position="240"/>
    </location>
</feature>
<evidence type="ECO:0000256" key="1">
    <source>
        <dbReference type="SAM" id="MobiDB-lite"/>
    </source>
</evidence>
<proteinExistence type="predicted"/>
<dbReference type="Proteomes" id="UP000494165">
    <property type="component" value="Unassembled WGS sequence"/>
</dbReference>
<feature type="region of interest" description="Disordered" evidence="1">
    <location>
        <begin position="1"/>
        <end position="24"/>
    </location>
</feature>
<evidence type="ECO:0000313" key="2">
    <source>
        <dbReference type="EMBL" id="CAB3369118.1"/>
    </source>
</evidence>
<reference evidence="2 3" key="1">
    <citation type="submission" date="2020-04" db="EMBL/GenBank/DDBJ databases">
        <authorList>
            <person name="Alioto T."/>
            <person name="Alioto T."/>
            <person name="Gomez Garrido J."/>
        </authorList>
    </citation>
    <scope>NUCLEOTIDE SEQUENCE [LARGE SCALE GENOMIC DNA]</scope>
</reference>
<sequence>MGCASTSMGGSVVEQGKPGSAPYTAKVHPMHQIEVLADDDTNAAPSTPSYEKEVAENGESGYHEMKSISMGTDAIESMMLHILEDKEREAVLTEIIIPLCPPENNNNNNNESEEHDYGLKSYDAKFYDGFKPMSEEQRADEQRTIIMEVIMEAQEEVKQEEYMFMQTSSDEKIDAQAEETPEQEECKEDINDVAAAADESNEEVDPAPGEQADTEQATESKTEQGAALEASHNAAADEDGSSELLFDLSAEDVEMLEAQLRELSVLSPIPAVPQPAAALDGLLEGHGLMAA</sequence>
<dbReference type="AlphaFoldDB" id="A0A8S1CLJ7"/>
<feature type="compositionally biased region" description="Basic and acidic residues" evidence="1">
    <location>
        <begin position="50"/>
        <end position="62"/>
    </location>
</feature>
<feature type="region of interest" description="Disordered" evidence="1">
    <location>
        <begin position="40"/>
        <end position="62"/>
    </location>
</feature>
<dbReference type="EMBL" id="CADEPI010000043">
    <property type="protein sequence ID" value="CAB3369118.1"/>
    <property type="molecule type" value="Genomic_DNA"/>
</dbReference>
<comment type="caution">
    <text evidence="2">The sequence shown here is derived from an EMBL/GenBank/DDBJ whole genome shotgun (WGS) entry which is preliminary data.</text>
</comment>
<name>A0A8S1CLJ7_9INSE</name>
<protein>
    <submittedName>
        <fullName evidence="2">Uncharacterized protein</fullName>
    </submittedName>
</protein>
<organism evidence="2 3">
    <name type="scientific">Cloeon dipterum</name>
    <dbReference type="NCBI Taxonomy" id="197152"/>
    <lineage>
        <taxon>Eukaryota</taxon>
        <taxon>Metazoa</taxon>
        <taxon>Ecdysozoa</taxon>
        <taxon>Arthropoda</taxon>
        <taxon>Hexapoda</taxon>
        <taxon>Insecta</taxon>
        <taxon>Pterygota</taxon>
        <taxon>Palaeoptera</taxon>
        <taxon>Ephemeroptera</taxon>
        <taxon>Pisciforma</taxon>
        <taxon>Baetidae</taxon>
        <taxon>Cloeon</taxon>
    </lineage>
</organism>
<keyword evidence="3" id="KW-1185">Reference proteome</keyword>
<evidence type="ECO:0000313" key="3">
    <source>
        <dbReference type="Proteomes" id="UP000494165"/>
    </source>
</evidence>